<dbReference type="Pfam" id="PF13413">
    <property type="entry name" value="HTH_25"/>
    <property type="match status" value="1"/>
</dbReference>
<dbReference type="OrthoDB" id="9790252at2"/>
<feature type="domain" description="Cytoskeleton protein RodZ-like C-terminal" evidence="3">
    <location>
        <begin position="253"/>
        <end position="324"/>
    </location>
</feature>
<feature type="region of interest" description="Disordered" evidence="1">
    <location>
        <begin position="148"/>
        <end position="186"/>
    </location>
</feature>
<feature type="region of interest" description="Disordered" evidence="1">
    <location>
        <begin position="1"/>
        <end position="24"/>
    </location>
</feature>
<dbReference type="GO" id="GO:0003677">
    <property type="term" value="F:DNA binding"/>
    <property type="evidence" value="ECO:0007669"/>
    <property type="project" value="InterPro"/>
</dbReference>
<dbReference type="InterPro" id="IPR050400">
    <property type="entry name" value="Bact_Cytoskel_RodZ"/>
</dbReference>
<evidence type="ECO:0000313" key="5">
    <source>
        <dbReference type="Proteomes" id="UP000177445"/>
    </source>
</evidence>
<dbReference type="InterPro" id="IPR010982">
    <property type="entry name" value="Lambda_DNA-bd_dom_sf"/>
</dbReference>
<evidence type="ECO:0000313" key="4">
    <source>
        <dbReference type="EMBL" id="AOY87914.1"/>
    </source>
</evidence>
<evidence type="ECO:0000256" key="1">
    <source>
        <dbReference type="SAM" id="MobiDB-lite"/>
    </source>
</evidence>
<dbReference type="PANTHER" id="PTHR34475">
    <property type="match status" value="1"/>
</dbReference>
<proteinExistence type="predicted"/>
<keyword evidence="5" id="KW-1185">Reference proteome</keyword>
<evidence type="ECO:0000256" key="2">
    <source>
        <dbReference type="SAM" id="Phobius"/>
    </source>
</evidence>
<gene>
    <name evidence="4" type="ORF">BKP64_06870</name>
</gene>
<dbReference type="CDD" id="cd00093">
    <property type="entry name" value="HTH_XRE"/>
    <property type="match status" value="1"/>
</dbReference>
<dbReference type="InterPro" id="IPR001387">
    <property type="entry name" value="Cro/C1-type_HTH"/>
</dbReference>
<reference evidence="4 5" key="1">
    <citation type="submission" date="2016-10" db="EMBL/GenBank/DDBJ databases">
        <title>Marinobacter salinus sp. nov., a moderately halophilic bacterium isolated from a tidal flat environment.</title>
        <authorList>
            <person name="Park S.-J."/>
        </authorList>
    </citation>
    <scope>NUCLEOTIDE SEQUENCE [LARGE SCALE GENOMIC DNA]</scope>
    <source>
        <strain evidence="4 5">Hb8</strain>
    </source>
</reference>
<dbReference type="EMBL" id="CP017715">
    <property type="protein sequence ID" value="AOY87914.1"/>
    <property type="molecule type" value="Genomic_DNA"/>
</dbReference>
<dbReference type="STRING" id="1874317.BKP64_06870"/>
<keyword evidence="2" id="KW-0812">Transmembrane</keyword>
<name>A0A1D9GK74_9GAMM</name>
<protein>
    <submittedName>
        <fullName evidence="4">Helix-turn-helix domain-containing protein</fullName>
    </submittedName>
</protein>
<dbReference type="KEGG" id="msq:BKP64_06870"/>
<accession>A0A1D9GK74</accession>
<dbReference type="SUPFAM" id="SSF47413">
    <property type="entry name" value="lambda repressor-like DNA-binding domains"/>
    <property type="match status" value="1"/>
</dbReference>
<dbReference type="RefSeq" id="WP_070967731.1">
    <property type="nucleotide sequence ID" value="NZ_CP017715.1"/>
</dbReference>
<feature type="transmembrane region" description="Helical" evidence="2">
    <location>
        <begin position="119"/>
        <end position="140"/>
    </location>
</feature>
<sequence>MANDDNPQPVKNDPVGQQLKRAREKASLTVSDVADAQHLRPVVIQAIEEGDYSRIDSELFLKGYVRAYAMQVGLDADAVINDLDHELEPLRKQREQEREENPLVDIERRRHRKRRMAKLLLLLVVAALAGYLAFTFMLPMDSTKEDVTVMPESAQPQDGEEIGDSVSQQGSEEPMENGPDTNGLALEIGEEPGVTRENPLEVPDSGVQLEPEVTSAEEGDPVVDVPPVLEEPAPVVEDPREPVAITAQGSLLITFTDDCWVQVSDASGTRLVNSLQRNGDQVEVSGQLPLKVVIGAVDAVGSIRFQGESVDMGDYPVVNNRSEFTLTI</sequence>
<keyword evidence="2" id="KW-1133">Transmembrane helix</keyword>
<dbReference type="Proteomes" id="UP000177445">
    <property type="component" value="Chromosome"/>
</dbReference>
<keyword evidence="2" id="KW-0472">Membrane</keyword>
<dbReference type="Gene3D" id="1.10.260.40">
    <property type="entry name" value="lambda repressor-like DNA-binding domains"/>
    <property type="match status" value="1"/>
</dbReference>
<evidence type="ECO:0000259" key="3">
    <source>
        <dbReference type="Pfam" id="PF13464"/>
    </source>
</evidence>
<dbReference type="PANTHER" id="PTHR34475:SF1">
    <property type="entry name" value="CYTOSKELETON PROTEIN RODZ"/>
    <property type="match status" value="1"/>
</dbReference>
<organism evidence="4 5">
    <name type="scientific">Marinobacter salinus</name>
    <dbReference type="NCBI Taxonomy" id="1874317"/>
    <lineage>
        <taxon>Bacteria</taxon>
        <taxon>Pseudomonadati</taxon>
        <taxon>Pseudomonadota</taxon>
        <taxon>Gammaproteobacteria</taxon>
        <taxon>Pseudomonadales</taxon>
        <taxon>Marinobacteraceae</taxon>
        <taxon>Marinobacter</taxon>
    </lineage>
</organism>
<dbReference type="Pfam" id="PF13464">
    <property type="entry name" value="RodZ_C"/>
    <property type="match status" value="1"/>
</dbReference>
<dbReference type="AlphaFoldDB" id="A0A1D9GK74"/>
<dbReference type="InterPro" id="IPR025194">
    <property type="entry name" value="RodZ-like_C"/>
</dbReference>